<reference evidence="7 8" key="1">
    <citation type="submission" date="2019-06" db="EMBL/GenBank/DDBJ databases">
        <title>New taxonomy in bacterial strain CC-CFT640, isolated from vineyard.</title>
        <authorList>
            <person name="Lin S.-Y."/>
            <person name="Tsai C.-F."/>
            <person name="Young C.-C."/>
        </authorList>
    </citation>
    <scope>NUCLEOTIDE SEQUENCE [LARGE SCALE GENOMIC DNA]</scope>
    <source>
        <strain evidence="7 8">CC-CFT640</strain>
    </source>
</reference>
<feature type="transmembrane region" description="Helical" evidence="6">
    <location>
        <begin position="85"/>
        <end position="104"/>
    </location>
</feature>
<keyword evidence="8" id="KW-1185">Reference proteome</keyword>
<dbReference type="PANTHER" id="PTHR30482">
    <property type="entry name" value="HIGH-AFFINITY BRANCHED-CHAIN AMINO ACID TRANSPORT SYSTEM PERMEASE"/>
    <property type="match status" value="1"/>
</dbReference>
<gene>
    <name evidence="7" type="ORF">FHP25_37125</name>
</gene>
<feature type="transmembrane region" description="Helical" evidence="6">
    <location>
        <begin position="111"/>
        <end position="132"/>
    </location>
</feature>
<feature type="transmembrane region" description="Helical" evidence="6">
    <location>
        <begin position="244"/>
        <end position="271"/>
    </location>
</feature>
<proteinExistence type="predicted"/>
<evidence type="ECO:0000313" key="7">
    <source>
        <dbReference type="EMBL" id="TXL69882.1"/>
    </source>
</evidence>
<feature type="transmembrane region" description="Helical" evidence="6">
    <location>
        <begin position="33"/>
        <end position="50"/>
    </location>
</feature>
<dbReference type="EMBL" id="VDUZ01000070">
    <property type="protein sequence ID" value="TXL69882.1"/>
    <property type="molecule type" value="Genomic_DNA"/>
</dbReference>
<dbReference type="GO" id="GO:0005886">
    <property type="term" value="C:plasma membrane"/>
    <property type="evidence" value="ECO:0007669"/>
    <property type="project" value="UniProtKB-SubCell"/>
</dbReference>
<accession>A0A5C8P8K2</accession>
<name>A0A5C8P8K2_9HYPH</name>
<dbReference type="PANTHER" id="PTHR30482:SF10">
    <property type="entry name" value="HIGH-AFFINITY BRANCHED-CHAIN AMINO ACID TRANSPORT PROTEIN BRAE"/>
    <property type="match status" value="1"/>
</dbReference>
<dbReference type="InterPro" id="IPR001851">
    <property type="entry name" value="ABC_transp_permease"/>
</dbReference>
<comment type="subcellular location">
    <subcellularLocation>
        <location evidence="1">Cell membrane</location>
        <topology evidence="1">Multi-pass membrane protein</topology>
    </subcellularLocation>
</comment>
<evidence type="ECO:0000313" key="8">
    <source>
        <dbReference type="Proteomes" id="UP000321638"/>
    </source>
</evidence>
<evidence type="ECO:0000256" key="4">
    <source>
        <dbReference type="ARBA" id="ARBA00022989"/>
    </source>
</evidence>
<evidence type="ECO:0000256" key="2">
    <source>
        <dbReference type="ARBA" id="ARBA00022475"/>
    </source>
</evidence>
<comment type="caution">
    <text evidence="7">The sequence shown here is derived from an EMBL/GenBank/DDBJ whole genome shotgun (WGS) entry which is preliminary data.</text>
</comment>
<sequence>MARPYGVVVLLAVVLGVIPAVLAAVGLGYPFRLAQLTMIFVILSVSLNLVSGVAGLLSLGHAAFYGVGAYTAALLSTRFGTDLPVNLVASAVVAGVIGFLVAIPTIRLVRIFFAVATLSVGEIVILVITNWYDLTRGPMGVRDIPGFRVLGFDLGSPLQSYYVVAVVTLLCVWVVHRLSHSVYGNALRALREDDQAAGAMGLNVGMMKLVIFAISTALAGVAGALLAHSTNFISPDMFRLPESILILTMVVVGGLGSLPGAVLGAIILIILPELGRDFGQLRMVLVGLVLFLSILLMPKGIIGEVAAFDLLRGKPSRPKAP</sequence>
<feature type="transmembrane region" description="Helical" evidence="6">
    <location>
        <begin position="283"/>
        <end position="302"/>
    </location>
</feature>
<keyword evidence="3 6" id="KW-0812">Transmembrane</keyword>
<feature type="transmembrane region" description="Helical" evidence="6">
    <location>
        <begin position="209"/>
        <end position="229"/>
    </location>
</feature>
<keyword evidence="4 6" id="KW-1133">Transmembrane helix</keyword>
<dbReference type="InterPro" id="IPR043428">
    <property type="entry name" value="LivM-like"/>
</dbReference>
<feature type="transmembrane region" description="Helical" evidence="6">
    <location>
        <begin position="62"/>
        <end position="79"/>
    </location>
</feature>
<dbReference type="CDD" id="cd06581">
    <property type="entry name" value="TM_PBP1_LivM_like"/>
    <property type="match status" value="1"/>
</dbReference>
<evidence type="ECO:0000256" key="6">
    <source>
        <dbReference type="SAM" id="Phobius"/>
    </source>
</evidence>
<keyword evidence="5 6" id="KW-0472">Membrane</keyword>
<evidence type="ECO:0000256" key="5">
    <source>
        <dbReference type="ARBA" id="ARBA00023136"/>
    </source>
</evidence>
<protein>
    <submittedName>
        <fullName evidence="7">Branched-chain amino acid ABC transporter permease</fullName>
    </submittedName>
</protein>
<dbReference type="Pfam" id="PF02653">
    <property type="entry name" value="BPD_transp_2"/>
    <property type="match status" value="1"/>
</dbReference>
<evidence type="ECO:0000256" key="3">
    <source>
        <dbReference type="ARBA" id="ARBA00022692"/>
    </source>
</evidence>
<organism evidence="7 8">
    <name type="scientific">Vineibacter terrae</name>
    <dbReference type="NCBI Taxonomy" id="2586908"/>
    <lineage>
        <taxon>Bacteria</taxon>
        <taxon>Pseudomonadati</taxon>
        <taxon>Pseudomonadota</taxon>
        <taxon>Alphaproteobacteria</taxon>
        <taxon>Hyphomicrobiales</taxon>
        <taxon>Vineibacter</taxon>
    </lineage>
</organism>
<dbReference type="Proteomes" id="UP000321638">
    <property type="component" value="Unassembled WGS sequence"/>
</dbReference>
<dbReference type="GO" id="GO:0015658">
    <property type="term" value="F:branched-chain amino acid transmembrane transporter activity"/>
    <property type="evidence" value="ECO:0007669"/>
    <property type="project" value="InterPro"/>
</dbReference>
<dbReference type="AlphaFoldDB" id="A0A5C8P8K2"/>
<evidence type="ECO:0000256" key="1">
    <source>
        <dbReference type="ARBA" id="ARBA00004651"/>
    </source>
</evidence>
<dbReference type="OrthoDB" id="9804361at2"/>
<feature type="transmembrane region" description="Helical" evidence="6">
    <location>
        <begin position="160"/>
        <end position="178"/>
    </location>
</feature>
<keyword evidence="2" id="KW-1003">Cell membrane</keyword>